<dbReference type="Pfam" id="PF01610">
    <property type="entry name" value="DDE_Tnp_ISL3"/>
    <property type="match status" value="1"/>
</dbReference>
<proteinExistence type="predicted"/>
<evidence type="ECO:0000313" key="3">
    <source>
        <dbReference type="Proteomes" id="UP001501495"/>
    </source>
</evidence>
<keyword evidence="3" id="KW-1185">Reference proteome</keyword>
<evidence type="ECO:0000259" key="1">
    <source>
        <dbReference type="Pfam" id="PF01610"/>
    </source>
</evidence>
<reference evidence="3" key="1">
    <citation type="journal article" date="2019" name="Int. J. Syst. Evol. Microbiol.">
        <title>The Global Catalogue of Microorganisms (GCM) 10K type strain sequencing project: providing services to taxonomists for standard genome sequencing and annotation.</title>
        <authorList>
            <consortium name="The Broad Institute Genomics Platform"/>
            <consortium name="The Broad Institute Genome Sequencing Center for Infectious Disease"/>
            <person name="Wu L."/>
            <person name="Ma J."/>
        </authorList>
    </citation>
    <scope>NUCLEOTIDE SEQUENCE [LARGE SCALE GENOMIC DNA]</scope>
    <source>
        <strain evidence="3">JCM 16703</strain>
    </source>
</reference>
<gene>
    <name evidence="2" type="ORF">GCM10022215_38550</name>
</gene>
<dbReference type="Proteomes" id="UP001501495">
    <property type="component" value="Unassembled WGS sequence"/>
</dbReference>
<feature type="domain" description="Transposase IS204/IS1001/IS1096/IS1165 DDE" evidence="1">
    <location>
        <begin position="6"/>
        <end position="80"/>
    </location>
</feature>
<accession>A0ABP7XY23</accession>
<comment type="caution">
    <text evidence="2">The sequence shown here is derived from an EMBL/GenBank/DDBJ whole genome shotgun (WGS) entry which is preliminary data.</text>
</comment>
<dbReference type="PANTHER" id="PTHR33498">
    <property type="entry name" value="TRANSPOSASE FOR INSERTION SEQUENCE ELEMENT IS1557"/>
    <property type="match status" value="1"/>
</dbReference>
<dbReference type="InterPro" id="IPR002560">
    <property type="entry name" value="Transposase_DDE"/>
</dbReference>
<evidence type="ECO:0000313" key="2">
    <source>
        <dbReference type="EMBL" id="GAA4127746.1"/>
    </source>
</evidence>
<dbReference type="PANTHER" id="PTHR33498:SF1">
    <property type="entry name" value="TRANSPOSASE FOR INSERTION SEQUENCE ELEMENT IS1557"/>
    <property type="match status" value="1"/>
</dbReference>
<name>A0ABP7XY23_9ACTN</name>
<dbReference type="InterPro" id="IPR047951">
    <property type="entry name" value="Transpos_ISL3"/>
</dbReference>
<organism evidence="2 3">
    <name type="scientific">Nocardioides fonticola</name>
    <dbReference type="NCBI Taxonomy" id="450363"/>
    <lineage>
        <taxon>Bacteria</taxon>
        <taxon>Bacillati</taxon>
        <taxon>Actinomycetota</taxon>
        <taxon>Actinomycetes</taxon>
        <taxon>Propionibacteriales</taxon>
        <taxon>Nocardioidaceae</taxon>
        <taxon>Nocardioides</taxon>
    </lineage>
</organism>
<sequence>MFRLPHTAAADALDRWISWARRSRIPAFVKLQKSIVKHRTRILAAIEHQLSNGLIESTNTKIRLITRMAYGFHSADALIALAMLNLGGHRPALPDRR</sequence>
<protein>
    <recommendedName>
        <fullName evidence="1">Transposase IS204/IS1001/IS1096/IS1165 DDE domain-containing protein</fullName>
    </recommendedName>
</protein>
<dbReference type="EMBL" id="BAAAZH010000031">
    <property type="protein sequence ID" value="GAA4127746.1"/>
    <property type="molecule type" value="Genomic_DNA"/>
</dbReference>